<accession>A0ABS0LMN9</accession>
<sequence>MTFCEKCGEELSEVKHHCLGRAKTISAYIRIQEVEIQPILQKVDSVIREVLLNAESGIKWGMPSYWEDRNIMHFAAHKKYFNLYTGAEAIEKFDHQLESYVTTKGAIKFPYDQTIDYDLIKKITEWCYQTGNHH</sequence>
<evidence type="ECO:0000313" key="2">
    <source>
        <dbReference type="EMBL" id="MBG9985409.1"/>
    </source>
</evidence>
<comment type="caution">
    <text evidence="2">The sequence shown here is derived from an EMBL/GenBank/DDBJ whole genome shotgun (WGS) entry which is preliminary data.</text>
</comment>
<dbReference type="Gene3D" id="3.90.1150.200">
    <property type="match status" value="1"/>
</dbReference>
<proteinExistence type="predicted"/>
<evidence type="ECO:0000259" key="1">
    <source>
        <dbReference type="Pfam" id="PF08818"/>
    </source>
</evidence>
<organism evidence="2 3">
    <name type="scientific">Facklamia lactis</name>
    <dbReference type="NCBI Taxonomy" id="2749967"/>
    <lineage>
        <taxon>Bacteria</taxon>
        <taxon>Bacillati</taxon>
        <taxon>Bacillota</taxon>
        <taxon>Bacilli</taxon>
        <taxon>Lactobacillales</taxon>
        <taxon>Aerococcaceae</taxon>
        <taxon>Facklamia</taxon>
    </lineage>
</organism>
<dbReference type="InterPro" id="IPR014922">
    <property type="entry name" value="YdhG-like"/>
</dbReference>
<evidence type="ECO:0000313" key="3">
    <source>
        <dbReference type="Proteomes" id="UP000721415"/>
    </source>
</evidence>
<dbReference type="SUPFAM" id="SSF159888">
    <property type="entry name" value="YdhG-like"/>
    <property type="match status" value="1"/>
</dbReference>
<dbReference type="Proteomes" id="UP000721415">
    <property type="component" value="Unassembled WGS sequence"/>
</dbReference>
<keyword evidence="3" id="KW-1185">Reference proteome</keyword>
<name>A0ABS0LMN9_9LACT</name>
<dbReference type="RefSeq" id="WP_197113594.1">
    <property type="nucleotide sequence ID" value="NZ_JACBXQ010000001.1"/>
</dbReference>
<dbReference type="EMBL" id="JACBXQ010000001">
    <property type="protein sequence ID" value="MBG9985409.1"/>
    <property type="molecule type" value="Genomic_DNA"/>
</dbReference>
<feature type="domain" description="YdhG-like" evidence="1">
    <location>
        <begin position="37"/>
        <end position="124"/>
    </location>
</feature>
<reference evidence="2 3" key="1">
    <citation type="submission" date="2020-07" db="EMBL/GenBank/DDBJ databases">
        <title>Facklamia lactis sp. nov., isolated from raw milk.</title>
        <authorList>
            <person name="Doll E.V."/>
            <person name="Huptas C."/>
            <person name="Staib L."/>
            <person name="Wenning M."/>
            <person name="Scherer S."/>
        </authorList>
    </citation>
    <scope>NUCLEOTIDE SEQUENCE [LARGE SCALE GENOMIC DNA]</scope>
    <source>
        <strain evidence="2 3">DSM 111018</strain>
    </source>
</reference>
<protein>
    <submittedName>
        <fullName evidence="2">DUF1801 domain-containing protein</fullName>
    </submittedName>
</protein>
<gene>
    <name evidence="2" type="ORF">HZY91_00705</name>
</gene>
<dbReference type="Pfam" id="PF08818">
    <property type="entry name" value="DUF1801"/>
    <property type="match status" value="1"/>
</dbReference>